<sequence length="587" mass="67270">MILIPLGAGNCQFVYRIIHTEDDGDKVLIKDERLNHYVLKISRHLHADDVLGKMTFHDEFASLMKAGKGGLSVPCTPNRMACLVNKNVACFLRCHLYKLLEIDQESSHLDSSRKCIAESQVIIKTIIHHDRETVQKTSIKVNAHAIASCDDLNNYDSQKYELGILEQDLFSLEFITALGAPILNGSISLYKDFSLEFKLKCGLLHFYQFPSMFKMHQPFKSRIRYKGVVDSSIPHLDAPCESNYEPCKFFRLDLPSIKQELINMATVPQNNIRAFIGSLEVDPIILRNNPRLLHLVAICMQKQSRALVRILKLQALASGQQFLAFAILRLVEAIDTSLFKLKRVPVKYNNKVGLLKNLNHLDPNLCKQMLDENTENVHRIQHLFFYNGRKILCRLACLVSGIFDTLDNDRRSLSIERIAKRYLNPSSLLVVTSLGSRQLCSNISHEAKSFQEPPKLLTFEQIPKFKGPLKLKRTNAKLVDELKRTIKVAEYWLKLYLTGRTAMDLSIILNILYDPQELENAYIYHNNKIGSINGSFNTKSTFVPLIHRLSLIDLDLKPRRRIPRWKDDAWYLLSHYASNNNVNHGAF</sequence>
<reference evidence="2" key="1">
    <citation type="journal article" date="2023" name="Nat. Microbiol.">
        <title>Babesia duncani multi-omics identifies virulence factors and drug targets.</title>
        <authorList>
            <person name="Singh P."/>
            <person name="Lonardi S."/>
            <person name="Liang Q."/>
            <person name="Vydyam P."/>
            <person name="Khabirova E."/>
            <person name="Fang T."/>
            <person name="Gihaz S."/>
            <person name="Thekkiniath J."/>
            <person name="Munshi M."/>
            <person name="Abel S."/>
            <person name="Ciampossin L."/>
            <person name="Batugedara G."/>
            <person name="Gupta M."/>
            <person name="Lu X.M."/>
            <person name="Lenz T."/>
            <person name="Chakravarty S."/>
            <person name="Cornillot E."/>
            <person name="Hu Y."/>
            <person name="Ma W."/>
            <person name="Gonzalez L.M."/>
            <person name="Sanchez S."/>
            <person name="Estrada K."/>
            <person name="Sanchez-Flores A."/>
            <person name="Montero E."/>
            <person name="Harb O.S."/>
            <person name="Le Roch K.G."/>
            <person name="Mamoun C.B."/>
        </authorList>
    </citation>
    <scope>NUCLEOTIDE SEQUENCE</scope>
    <source>
        <strain evidence="2">WA1</strain>
    </source>
</reference>
<dbReference type="Pfam" id="PF06090">
    <property type="entry name" value="Ins_P5_2-kin"/>
    <property type="match status" value="1"/>
</dbReference>
<keyword evidence="1" id="KW-0808">Transferase</keyword>
<keyword evidence="1" id="KW-0418">Kinase</keyword>
<keyword evidence="1" id="KW-0067">ATP-binding</keyword>
<accession>A0AAD9PJB9</accession>
<dbReference type="RefSeq" id="XP_067802786.1">
    <property type="nucleotide sequence ID" value="XM_067947564.1"/>
</dbReference>
<keyword evidence="3" id="KW-1185">Reference proteome</keyword>
<gene>
    <name evidence="2" type="ORF">BdWA1_002542</name>
</gene>
<comment type="domain">
    <text evidence="1">The EXKPK motif is conserved in inositol-pentakisphosphate 2-kinases of both family 1 and 2.</text>
</comment>
<dbReference type="GO" id="GO:0005524">
    <property type="term" value="F:ATP binding"/>
    <property type="evidence" value="ECO:0007669"/>
    <property type="project" value="UniProtKB-KW"/>
</dbReference>
<evidence type="ECO:0000313" key="2">
    <source>
        <dbReference type="EMBL" id="KAK2195944.1"/>
    </source>
</evidence>
<dbReference type="InterPro" id="IPR009286">
    <property type="entry name" value="Ins_P5_2-kin"/>
</dbReference>
<evidence type="ECO:0000313" key="3">
    <source>
        <dbReference type="Proteomes" id="UP001214638"/>
    </source>
</evidence>
<comment type="function">
    <text evidence="1">Phosphorylates Ins(1,3,4,5,6)P5 at position 2 to form Ins(1,2,3,4,5,6)P6 (InsP6 or phytate).</text>
</comment>
<keyword evidence="1" id="KW-0547">Nucleotide-binding</keyword>
<dbReference type="AlphaFoldDB" id="A0AAD9PJB9"/>
<dbReference type="GO" id="GO:0035299">
    <property type="term" value="F:inositol-1,3,4,5,6-pentakisphosphate 2-kinase activity"/>
    <property type="evidence" value="ECO:0007669"/>
    <property type="project" value="UniProtKB-EC"/>
</dbReference>
<dbReference type="Proteomes" id="UP001214638">
    <property type="component" value="Unassembled WGS sequence"/>
</dbReference>
<dbReference type="EC" id="2.7.1.158" evidence="1"/>
<dbReference type="KEGG" id="bdw:94336839"/>
<evidence type="ECO:0000256" key="1">
    <source>
        <dbReference type="RuleBase" id="RU364126"/>
    </source>
</evidence>
<dbReference type="GeneID" id="94336839"/>
<comment type="caution">
    <text evidence="2">The sequence shown here is derived from an EMBL/GenBank/DDBJ whole genome shotgun (WGS) entry which is preliminary data.</text>
</comment>
<proteinExistence type="predicted"/>
<name>A0AAD9PJB9_9APIC</name>
<organism evidence="2 3">
    <name type="scientific">Babesia duncani</name>
    <dbReference type="NCBI Taxonomy" id="323732"/>
    <lineage>
        <taxon>Eukaryota</taxon>
        <taxon>Sar</taxon>
        <taxon>Alveolata</taxon>
        <taxon>Apicomplexa</taxon>
        <taxon>Aconoidasida</taxon>
        <taxon>Piroplasmida</taxon>
        <taxon>Babesiidae</taxon>
        <taxon>Babesia</taxon>
    </lineage>
</organism>
<dbReference type="EMBL" id="JALLKP010000003">
    <property type="protein sequence ID" value="KAK2195944.1"/>
    <property type="molecule type" value="Genomic_DNA"/>
</dbReference>
<comment type="catalytic activity">
    <reaction evidence="1">
        <text>1D-myo-inositol 1,3,4,5,6-pentakisphosphate + ATP = 1D-myo-inositol hexakisphosphate + ADP + H(+)</text>
        <dbReference type="Rhea" id="RHEA:20313"/>
        <dbReference type="ChEBI" id="CHEBI:15378"/>
        <dbReference type="ChEBI" id="CHEBI:30616"/>
        <dbReference type="ChEBI" id="CHEBI:57733"/>
        <dbReference type="ChEBI" id="CHEBI:58130"/>
        <dbReference type="ChEBI" id="CHEBI:456216"/>
        <dbReference type="EC" id="2.7.1.158"/>
    </reaction>
</comment>
<protein>
    <recommendedName>
        <fullName evidence="1">Inositol-pentakisphosphate 2-kinase</fullName>
        <ecNumber evidence="1">2.7.1.158</ecNumber>
    </recommendedName>
</protein>